<evidence type="ECO:0000313" key="2">
    <source>
        <dbReference type="EMBL" id="KAK3765850.1"/>
    </source>
</evidence>
<feature type="compositionally biased region" description="Polar residues" evidence="1">
    <location>
        <begin position="472"/>
        <end position="488"/>
    </location>
</feature>
<comment type="caution">
    <text evidence="2">The sequence shown here is derived from an EMBL/GenBank/DDBJ whole genome shotgun (WGS) entry which is preliminary data.</text>
</comment>
<feature type="region of interest" description="Disordered" evidence="1">
    <location>
        <begin position="245"/>
        <end position="283"/>
    </location>
</feature>
<feature type="region of interest" description="Disordered" evidence="1">
    <location>
        <begin position="883"/>
        <end position="935"/>
    </location>
</feature>
<feature type="compositionally biased region" description="Polar residues" evidence="1">
    <location>
        <begin position="1123"/>
        <end position="1132"/>
    </location>
</feature>
<evidence type="ECO:0000256" key="1">
    <source>
        <dbReference type="SAM" id="MobiDB-lite"/>
    </source>
</evidence>
<feature type="compositionally biased region" description="Polar residues" evidence="1">
    <location>
        <begin position="1059"/>
        <end position="1071"/>
    </location>
</feature>
<keyword evidence="3" id="KW-1185">Reference proteome</keyword>
<sequence length="1155" mass="127799">MPNHDLDGKFDSFILTLSNSISEGRVMYEIHAQKDGRKRTAHSYSKLSPRKAQPRSRSGSNDLSYTYLNQSLKSGGAQGASKDECDQNAWTRHKQCQEIESPESLYLHPALRALSRYKKLAKFCSRNKNCCSKNNRASFDNGLKDTRAFPKNDTDEIESESSELERTLGIENQSGTYLDKRFRAMKENKFEGSHHPAVNLRNRRVIPGSRCLRKDMKNFLALFNTDIYRIRNCKNDMIFQENKNTNSGATVTRKAQTKRDKAHHIVPRSQSSSPSSVKSNLSSEENIAYNPINPSCTLSRGKNRFHSGVTKVGVKAIQAQDKLQALETKQFWEKMANKLKPNEIAIEVNRKGITKLDAQKETSLDINSHASICRNNSKGNCSLETSSRRCRSTGTRPATKGPANVSPRGISVGASSSDEASKRRYRQAKDKSRSPGGRVVQIGKATTAKEPKSATTPSQSKNKSPILKKSPKTGNTPESTPSRGSLNKSKPGKGKRDMKKSGSAKGSDFKEIVPLTPSEICERCNKYRLDQEIGGCIPLDFSHVQHLEKLAQSVNEESTRQLLKTVTAIIEEKVCKQMFRCLMPCSCPGCKNRPNVCDSLDKFFRESSKGKRKSMSKGKPGSGKGGRRKSTDSPKRGKTKNNENSEAYERADFCSMPFRPYGCSSTACHFDKDCCFGRHGNHWNSTWSSSSMRMGWWPGNKARFSHFDRCCSNRTNDSTAGLTGRRDDLIFKHEMKRNKDDAGSNDNTAFSQETAETNDTSHNSICFTEKQNKRWANAVNLVTGQELSRPNSYTRPLSDIFRRYCTDSSTPCPHDGIKSSENMGHNHSLTTPSFYTESSKVRDHFMGCVPEKSLHTWGTKLIYGDEDSAKRLEAFEKNFISKSDKSQSKKVSEEVDSPLQNDSSSGKVRRRRFSPKKSSKKSGSSSKTSSPTTKVIGELEARTKALLCEAKLGICQENDSGNGISKPLSPELADSSALIREFSPIKPPDVNTAYCTNQSAQPVNKSENEFGPVQVSQPEAQEKQWWDGLPEKTTRTFNSVLLKKYSISSAMPVSVEAISKTQPSGTTSFSGGTKAGLQARSRSESRLTPAASGAGASAGAGAGAGDGKIWGSARNGQNRDTRPNSARKTGSYTVCKGRQGKQNPKGKSAKKLWKY</sequence>
<feature type="compositionally biased region" description="Basic and acidic residues" evidence="1">
    <location>
        <begin position="629"/>
        <end position="644"/>
    </location>
</feature>
<feature type="compositionally biased region" description="Polar residues" evidence="1">
    <location>
        <begin position="453"/>
        <end position="463"/>
    </location>
</feature>
<feature type="compositionally biased region" description="Polar residues" evidence="1">
    <location>
        <begin position="744"/>
        <end position="757"/>
    </location>
</feature>
<dbReference type="Proteomes" id="UP001283361">
    <property type="component" value="Unassembled WGS sequence"/>
</dbReference>
<feature type="compositionally biased region" description="Gly residues" evidence="1">
    <location>
        <begin position="1096"/>
        <end position="1108"/>
    </location>
</feature>
<feature type="compositionally biased region" description="Polar residues" evidence="1">
    <location>
        <begin position="375"/>
        <end position="384"/>
    </location>
</feature>
<feature type="compositionally biased region" description="Basic and acidic residues" evidence="1">
    <location>
        <begin position="419"/>
        <end position="433"/>
    </location>
</feature>
<feature type="region of interest" description="Disordered" evidence="1">
    <location>
        <begin position="608"/>
        <end position="644"/>
    </location>
</feature>
<proteinExistence type="predicted"/>
<feature type="compositionally biased region" description="Basic and acidic residues" evidence="1">
    <location>
        <begin position="883"/>
        <end position="893"/>
    </location>
</feature>
<feature type="region of interest" description="Disordered" evidence="1">
    <location>
        <begin position="33"/>
        <end position="63"/>
    </location>
</feature>
<feature type="region of interest" description="Disordered" evidence="1">
    <location>
        <begin position="1000"/>
        <end position="1028"/>
    </location>
</feature>
<name>A0AAE0ZAY6_9GAST</name>
<feature type="compositionally biased region" description="Polar residues" evidence="1">
    <location>
        <begin position="245"/>
        <end position="254"/>
    </location>
</feature>
<reference evidence="2" key="1">
    <citation type="journal article" date="2023" name="G3 (Bethesda)">
        <title>A reference genome for the long-term kleptoplast-retaining sea slug Elysia crispata morphotype clarki.</title>
        <authorList>
            <person name="Eastman K.E."/>
            <person name="Pendleton A.L."/>
            <person name="Shaikh M.A."/>
            <person name="Suttiyut T."/>
            <person name="Ogas R."/>
            <person name="Tomko P."/>
            <person name="Gavelis G."/>
            <person name="Widhalm J.R."/>
            <person name="Wisecaver J.H."/>
        </authorList>
    </citation>
    <scope>NUCLEOTIDE SEQUENCE</scope>
    <source>
        <strain evidence="2">ECLA1</strain>
    </source>
</reference>
<protein>
    <submittedName>
        <fullName evidence="2">Uncharacterized protein</fullName>
    </submittedName>
</protein>
<feature type="region of interest" description="Disordered" evidence="1">
    <location>
        <begin position="375"/>
        <end position="509"/>
    </location>
</feature>
<dbReference type="AlphaFoldDB" id="A0AAE0ZAY6"/>
<feature type="compositionally biased region" description="Low complexity" evidence="1">
    <location>
        <begin position="269"/>
        <end position="283"/>
    </location>
</feature>
<feature type="region of interest" description="Disordered" evidence="1">
    <location>
        <begin position="737"/>
        <end position="757"/>
    </location>
</feature>
<organism evidence="2 3">
    <name type="scientific">Elysia crispata</name>
    <name type="common">lettuce slug</name>
    <dbReference type="NCBI Taxonomy" id="231223"/>
    <lineage>
        <taxon>Eukaryota</taxon>
        <taxon>Metazoa</taxon>
        <taxon>Spiralia</taxon>
        <taxon>Lophotrochozoa</taxon>
        <taxon>Mollusca</taxon>
        <taxon>Gastropoda</taxon>
        <taxon>Heterobranchia</taxon>
        <taxon>Euthyneura</taxon>
        <taxon>Panpulmonata</taxon>
        <taxon>Sacoglossa</taxon>
        <taxon>Placobranchoidea</taxon>
        <taxon>Plakobranchidae</taxon>
        <taxon>Elysia</taxon>
    </lineage>
</organism>
<feature type="region of interest" description="Disordered" evidence="1">
    <location>
        <begin position="1056"/>
        <end position="1155"/>
    </location>
</feature>
<feature type="compositionally biased region" description="Low complexity" evidence="1">
    <location>
        <begin position="921"/>
        <end position="934"/>
    </location>
</feature>
<accession>A0AAE0ZAY6</accession>
<feature type="compositionally biased region" description="Basic residues" evidence="1">
    <location>
        <begin position="907"/>
        <end position="920"/>
    </location>
</feature>
<gene>
    <name evidence="2" type="ORF">RRG08_026317</name>
</gene>
<evidence type="ECO:0000313" key="3">
    <source>
        <dbReference type="Proteomes" id="UP001283361"/>
    </source>
</evidence>
<dbReference type="EMBL" id="JAWDGP010004277">
    <property type="protein sequence ID" value="KAK3765850.1"/>
    <property type="molecule type" value="Genomic_DNA"/>
</dbReference>